<organism evidence="1">
    <name type="scientific">Billgrantia gudaonensis</name>
    <dbReference type="NCBI Taxonomy" id="376427"/>
    <lineage>
        <taxon>Bacteria</taxon>
        <taxon>Pseudomonadati</taxon>
        <taxon>Pseudomonadota</taxon>
        <taxon>Gammaproteobacteria</taxon>
        <taxon>Oceanospirillales</taxon>
        <taxon>Halomonadaceae</taxon>
        <taxon>Billgrantia</taxon>
    </lineage>
</organism>
<accession>A0A432JHW8</accession>
<dbReference type="Gene3D" id="3.30.559.30">
    <property type="entry name" value="Nonribosomal peptide synthetase, condensation domain"/>
    <property type="match status" value="1"/>
</dbReference>
<proteinExistence type="predicted"/>
<protein>
    <recommendedName>
        <fullName evidence="2">Condensation domain-containing protein</fullName>
    </recommendedName>
</protein>
<comment type="caution">
    <text evidence="1">The sequence shown here is derived from an EMBL/GenBank/DDBJ whole genome shotgun (WGS) entry which is preliminary data.</text>
</comment>
<dbReference type="AlphaFoldDB" id="A0A432JHW8"/>
<reference evidence="1" key="1">
    <citation type="submission" date="2018-12" db="EMBL/GenBank/DDBJ databases">
        <authorList>
            <person name="Jadhav K."/>
            <person name="Kushwaha B."/>
            <person name="Jadhav I."/>
        </authorList>
    </citation>
    <scope>NUCLEOTIDE SEQUENCE [LARGE SCALE GENOMIC DNA]</scope>
    <source>
        <strain evidence="1">SBS 10</strain>
    </source>
</reference>
<sequence length="236" mass="25509">MSRCARSPIYSTRRRPIAAAGGSTKTGATGTPISMPAHASLTAQGPEADAVKERHAVALSGEFAQRGCRARAGSAGRTFWSCCRGPYLLQDSMATGETGSLPVWLLHEPLGRRRPYPSLAVNILPLHLTAVSESLGDFLNRVVRVLRQQRRHGRYRIEQIAADQRGLAQGTRFLFSPLINAFDSPTFGLSRHAADSRQRPGDGFDLTIAGAVTVRRCQPRCRPRSGRPGGVRPASA</sequence>
<dbReference type="EMBL" id="RXHI01000024">
    <property type="protein sequence ID" value="RUA22108.1"/>
    <property type="molecule type" value="Genomic_DNA"/>
</dbReference>
<gene>
    <name evidence="1" type="ORF">DSL92_07720</name>
</gene>
<name>A0A432JHW8_9GAMM</name>
<evidence type="ECO:0000313" key="1">
    <source>
        <dbReference type="EMBL" id="RUA22108.1"/>
    </source>
</evidence>
<evidence type="ECO:0008006" key="2">
    <source>
        <dbReference type="Google" id="ProtNLM"/>
    </source>
</evidence>